<evidence type="ECO:0000313" key="10">
    <source>
        <dbReference type="Proteomes" id="UP000321261"/>
    </source>
</evidence>
<keyword evidence="5" id="KW-0560">Oxidoreductase</keyword>
<dbReference type="AlphaFoldDB" id="A0A561SJA8"/>
<evidence type="ECO:0000256" key="3">
    <source>
        <dbReference type="ARBA" id="ARBA00013182"/>
    </source>
</evidence>
<comment type="catalytic activity">
    <reaction evidence="6">
        <text>4-hydroxybutanoate + 2-oxoglutarate = (R)-2-hydroxyglutarate + succinate semialdehyde</text>
        <dbReference type="Rhea" id="RHEA:24734"/>
        <dbReference type="ChEBI" id="CHEBI:15801"/>
        <dbReference type="ChEBI" id="CHEBI:16724"/>
        <dbReference type="ChEBI" id="CHEBI:16810"/>
        <dbReference type="ChEBI" id="CHEBI:57706"/>
        <dbReference type="EC" id="1.1.99.24"/>
    </reaction>
</comment>
<dbReference type="PANTHER" id="PTHR11496:SF83">
    <property type="entry name" value="HYDROXYACID-OXOACID TRANSHYDROGENASE, MITOCHONDRIAL"/>
    <property type="match status" value="1"/>
</dbReference>
<dbReference type="GO" id="GO:0047988">
    <property type="term" value="F:hydroxyacid-oxoacid transhydrogenase activity"/>
    <property type="evidence" value="ECO:0007669"/>
    <property type="project" value="UniProtKB-EC"/>
</dbReference>
<dbReference type="CDD" id="cd08190">
    <property type="entry name" value="HOT"/>
    <property type="match status" value="1"/>
</dbReference>
<dbReference type="OrthoDB" id="323926at2"/>
<evidence type="ECO:0000256" key="2">
    <source>
        <dbReference type="ARBA" id="ARBA00010005"/>
    </source>
</evidence>
<evidence type="ECO:0000256" key="6">
    <source>
        <dbReference type="ARBA" id="ARBA00049496"/>
    </source>
</evidence>
<reference evidence="9 10" key="1">
    <citation type="submission" date="2019-06" db="EMBL/GenBank/DDBJ databases">
        <title>Sequencing the genomes of 1000 actinobacteria strains.</title>
        <authorList>
            <person name="Klenk H.-P."/>
        </authorList>
    </citation>
    <scope>NUCLEOTIDE SEQUENCE [LARGE SCALE GENOMIC DNA]</scope>
    <source>
        <strain evidence="9 10">DSM 45671</strain>
    </source>
</reference>
<comment type="catalytic activity">
    <reaction evidence="1">
        <text>(S)-3-hydroxybutanoate + 2-oxoglutarate = (R)-2-hydroxyglutarate + acetoacetate</text>
        <dbReference type="Rhea" id="RHEA:23048"/>
        <dbReference type="ChEBI" id="CHEBI:11047"/>
        <dbReference type="ChEBI" id="CHEBI:13705"/>
        <dbReference type="ChEBI" id="CHEBI:15801"/>
        <dbReference type="ChEBI" id="CHEBI:16810"/>
        <dbReference type="EC" id="1.1.99.24"/>
    </reaction>
</comment>
<dbReference type="RefSeq" id="WP_147254257.1">
    <property type="nucleotide sequence ID" value="NZ_VIWU01000001.1"/>
</dbReference>
<dbReference type="InterPro" id="IPR042157">
    <property type="entry name" value="HOT"/>
</dbReference>
<comment type="caution">
    <text evidence="9">The sequence shown here is derived from an EMBL/GenBank/DDBJ whole genome shotgun (WGS) entry which is preliminary data.</text>
</comment>
<dbReference type="Gene3D" id="3.40.50.1970">
    <property type="match status" value="1"/>
</dbReference>
<dbReference type="GO" id="GO:0004022">
    <property type="term" value="F:alcohol dehydrogenase (NAD+) activity"/>
    <property type="evidence" value="ECO:0007669"/>
    <property type="project" value="InterPro"/>
</dbReference>
<dbReference type="EC" id="1.1.99.24" evidence="3"/>
<dbReference type="FunFam" id="3.40.50.1970:FF:000003">
    <property type="entry name" value="Alcohol dehydrogenase, iron-containing"/>
    <property type="match status" value="1"/>
</dbReference>
<evidence type="ECO:0000256" key="1">
    <source>
        <dbReference type="ARBA" id="ARBA00000813"/>
    </source>
</evidence>
<dbReference type="InterPro" id="IPR018211">
    <property type="entry name" value="ADH_Fe_CS"/>
</dbReference>
<accession>A0A561SJA8</accession>
<proteinExistence type="inferred from homology"/>
<dbReference type="Pfam" id="PF00465">
    <property type="entry name" value="Fe-ADH"/>
    <property type="match status" value="1"/>
</dbReference>
<evidence type="ECO:0000259" key="7">
    <source>
        <dbReference type="Pfam" id="PF00465"/>
    </source>
</evidence>
<dbReference type="InterPro" id="IPR056798">
    <property type="entry name" value="ADH_Fe_C"/>
</dbReference>
<dbReference type="PANTHER" id="PTHR11496">
    <property type="entry name" value="ALCOHOL DEHYDROGENASE"/>
    <property type="match status" value="1"/>
</dbReference>
<comment type="similarity">
    <text evidence="2">Belongs to the iron-containing alcohol dehydrogenase family. Hydroxyacid-oxoacid transhydrogenase subfamily.</text>
</comment>
<protein>
    <recommendedName>
        <fullName evidence="3">hydroxyacid-oxoacid transhydrogenase</fullName>
        <ecNumber evidence="3">1.1.99.24</ecNumber>
    </recommendedName>
</protein>
<keyword evidence="10" id="KW-1185">Reference proteome</keyword>
<sequence length="424" mass="43547">MTEPRETLFWWLAGAMKFGPGALGEIGADAAGLGLARVLVVSDRQVVEAGVAARAVDALTAAGVGAQLYADVGIEPTDESLVAAHEATRGLRVDGIVAVGGGSVIDTAKAVNLLRTNGGELLDYVNAPVGAGRAPHAPLLPLIAAPTTAGSGSESSAVCVMDLTALHLKSGISHPALRPRLSVIDPLTTLGLPREATISSGLDVLSHTLESLTASRFDARPRSVGGRPTYCGSNPVSDPLCREALRLLGRSFRKTVDDGDDVAARTDMMLAATLTAIGSSTAGVHIPHACSYSVAAQVHDYRPPGFPQGRPFVPHGNAVAATLPATLRYVAPTVPDAQRSALDALVGAGVAGASEVGERLAAGVVDLMRDIGAPRGLAEFGYATHDLPSLVDGSLKQQRLLAGAPRPVDADVLGRILAESLHNW</sequence>
<evidence type="ECO:0000256" key="4">
    <source>
        <dbReference type="ARBA" id="ARBA00022946"/>
    </source>
</evidence>
<dbReference type="GO" id="GO:0046872">
    <property type="term" value="F:metal ion binding"/>
    <property type="evidence" value="ECO:0007669"/>
    <property type="project" value="InterPro"/>
</dbReference>
<dbReference type="Proteomes" id="UP000321261">
    <property type="component" value="Unassembled WGS sequence"/>
</dbReference>
<gene>
    <name evidence="9" type="ORF">FHX44_11852</name>
</gene>
<dbReference type="PROSITE" id="PS00913">
    <property type="entry name" value="ADH_IRON_1"/>
    <property type="match status" value="1"/>
</dbReference>
<dbReference type="InterPro" id="IPR001670">
    <property type="entry name" value="ADH_Fe/GldA"/>
</dbReference>
<organism evidence="9 10">
    <name type="scientific">Pseudonocardia hierapolitana</name>
    <dbReference type="NCBI Taxonomy" id="1128676"/>
    <lineage>
        <taxon>Bacteria</taxon>
        <taxon>Bacillati</taxon>
        <taxon>Actinomycetota</taxon>
        <taxon>Actinomycetes</taxon>
        <taxon>Pseudonocardiales</taxon>
        <taxon>Pseudonocardiaceae</taxon>
        <taxon>Pseudonocardia</taxon>
    </lineage>
</organism>
<dbReference type="InterPro" id="IPR039697">
    <property type="entry name" value="Alcohol_dehydrogenase_Fe"/>
</dbReference>
<keyword evidence="4" id="KW-0809">Transit peptide</keyword>
<evidence type="ECO:0000256" key="5">
    <source>
        <dbReference type="ARBA" id="ARBA00023002"/>
    </source>
</evidence>
<evidence type="ECO:0000313" key="9">
    <source>
        <dbReference type="EMBL" id="TWF74968.1"/>
    </source>
</evidence>
<dbReference type="SUPFAM" id="SSF56796">
    <property type="entry name" value="Dehydroquinate synthase-like"/>
    <property type="match status" value="1"/>
</dbReference>
<dbReference type="Gene3D" id="1.20.1090.10">
    <property type="entry name" value="Dehydroquinate synthase-like - alpha domain"/>
    <property type="match status" value="1"/>
</dbReference>
<feature type="domain" description="Alcohol dehydrogenase iron-type/glycerol dehydrogenase GldA" evidence="7">
    <location>
        <begin position="16"/>
        <end position="186"/>
    </location>
</feature>
<name>A0A561SJA8_9PSEU</name>
<dbReference type="EMBL" id="VIWU01000001">
    <property type="protein sequence ID" value="TWF74968.1"/>
    <property type="molecule type" value="Genomic_DNA"/>
</dbReference>
<evidence type="ECO:0000259" key="8">
    <source>
        <dbReference type="Pfam" id="PF25137"/>
    </source>
</evidence>
<dbReference type="Pfam" id="PF25137">
    <property type="entry name" value="ADH_Fe_C"/>
    <property type="match status" value="1"/>
</dbReference>
<feature type="domain" description="Fe-containing alcohol dehydrogenase-like C-terminal" evidence="8">
    <location>
        <begin position="233"/>
        <end position="419"/>
    </location>
</feature>